<accession>A0A2N3NGQ8</accession>
<feature type="region of interest" description="Disordered" evidence="1">
    <location>
        <begin position="424"/>
        <end position="653"/>
    </location>
</feature>
<dbReference type="InParanoid" id="A0A2N3NGQ8"/>
<reference evidence="2 3" key="1">
    <citation type="journal article" date="2017" name="G3 (Bethesda)">
        <title>First Draft Genome Sequence of the Pathogenic Fungus Lomentospora prolificans (Formerly Scedosporium prolificans).</title>
        <authorList>
            <person name="Luo R."/>
            <person name="Zimin A."/>
            <person name="Workman R."/>
            <person name="Fan Y."/>
            <person name="Pertea G."/>
            <person name="Grossman N."/>
            <person name="Wear M.P."/>
            <person name="Jia B."/>
            <person name="Miller H."/>
            <person name="Casadevall A."/>
            <person name="Timp W."/>
            <person name="Zhang S.X."/>
            <person name="Salzberg S.L."/>
        </authorList>
    </citation>
    <scope>NUCLEOTIDE SEQUENCE [LARGE SCALE GENOMIC DNA]</scope>
    <source>
        <strain evidence="2 3">JHH-5317</strain>
    </source>
</reference>
<feature type="compositionally biased region" description="Polar residues" evidence="1">
    <location>
        <begin position="461"/>
        <end position="471"/>
    </location>
</feature>
<dbReference type="PANTHER" id="PTHR42106:SF1">
    <property type="match status" value="1"/>
</dbReference>
<dbReference type="OrthoDB" id="340550at2759"/>
<keyword evidence="3" id="KW-1185">Reference proteome</keyword>
<feature type="region of interest" description="Disordered" evidence="1">
    <location>
        <begin position="264"/>
        <end position="283"/>
    </location>
</feature>
<feature type="compositionally biased region" description="Polar residues" evidence="1">
    <location>
        <begin position="530"/>
        <end position="541"/>
    </location>
</feature>
<name>A0A2N3NGQ8_9PEZI</name>
<dbReference type="EMBL" id="NLAX01000008">
    <property type="protein sequence ID" value="PKS11542.1"/>
    <property type="molecule type" value="Genomic_DNA"/>
</dbReference>
<dbReference type="AlphaFoldDB" id="A0A2N3NGQ8"/>
<feature type="compositionally biased region" description="Polar residues" evidence="1">
    <location>
        <begin position="585"/>
        <end position="599"/>
    </location>
</feature>
<protein>
    <submittedName>
        <fullName evidence="2">Uncharacterized protein</fullName>
    </submittedName>
</protein>
<feature type="region of interest" description="Disordered" evidence="1">
    <location>
        <begin position="223"/>
        <end position="251"/>
    </location>
</feature>
<dbReference type="STRING" id="41688.A0A2N3NGQ8"/>
<sequence>MDPLAAQNAFYDPVVVEDDAKDSNTTSSGHLLSQSPLPRSRSFSDGGPTGPKLSPSPNIVASSSRRTKDDIALKDTSISTPTSISASTPSTPCRDEFPRRGLNPAAPYRDFSSPAGPSSSHQPGNHSPYLGGRVPPLSPKLDPSQVFASPTNILPRRSRGLDFSRAATSLHHSMVAEQESPDSSPTMGGRAMNIPSRRSGDFSSTEQSSNSLWSVMGSQERMNLSGSLGSVPGIVQSDSSSSSDDDFMDEDMDESYLTTPQAKATMSMGPQPTPWSLGGSPAASSLLNFQQRQRPKKQPKRRLRAGLGLGGVLSSGVSKSPPNGMAMDVSHSRRESISWQANQLHLSGSEGEDTSKGDGSLGTPIRDRSVIRRVVTRRGNLFPKTKGFARIRAALAEESAPVEADICREAEVVRQVLESDVPGLNYAPPLSAPTTTNSSPALKPQEDPDDVDDMLTDSGLGISSNPRQQQPKGLLPSARLPWDAAETMSTSNSSAYTTPPLPPFRPRGSSAISEDMSMDSPAVAGFAVPGSNSNGDSQRSDSGGAGVQLGPQPPSAAEITRRINNKRRRDDDLDPIALKRRAVSPSISVHNSPVMQSPMQRDAAPWGSRPGSNSGEKAGGSSAASDSGSVSGNPGNNGSAAAGAGKFGPAKGRVGFQGMVDTSDGMMRMSIE</sequence>
<evidence type="ECO:0000256" key="1">
    <source>
        <dbReference type="SAM" id="MobiDB-lite"/>
    </source>
</evidence>
<feature type="compositionally biased region" description="Polar residues" evidence="1">
    <location>
        <begin position="487"/>
        <end position="497"/>
    </location>
</feature>
<organism evidence="2 3">
    <name type="scientific">Lomentospora prolificans</name>
    <dbReference type="NCBI Taxonomy" id="41688"/>
    <lineage>
        <taxon>Eukaryota</taxon>
        <taxon>Fungi</taxon>
        <taxon>Dikarya</taxon>
        <taxon>Ascomycota</taxon>
        <taxon>Pezizomycotina</taxon>
        <taxon>Sordariomycetes</taxon>
        <taxon>Hypocreomycetidae</taxon>
        <taxon>Microascales</taxon>
        <taxon>Microascaceae</taxon>
        <taxon>Lomentospora</taxon>
    </lineage>
</organism>
<gene>
    <name evidence="2" type="ORF">jhhlp_003307</name>
</gene>
<dbReference type="Proteomes" id="UP000233524">
    <property type="component" value="Unassembled WGS sequence"/>
</dbReference>
<feature type="compositionally biased region" description="Polar residues" evidence="1">
    <location>
        <begin position="55"/>
        <end position="64"/>
    </location>
</feature>
<feature type="compositionally biased region" description="Low complexity" evidence="1">
    <location>
        <begin position="76"/>
        <end position="92"/>
    </location>
</feature>
<comment type="caution">
    <text evidence="2">The sequence shown here is derived from an EMBL/GenBank/DDBJ whole genome shotgun (WGS) entry which is preliminary data.</text>
</comment>
<feature type="compositionally biased region" description="Polar residues" evidence="1">
    <location>
        <begin position="115"/>
        <end position="125"/>
    </location>
</feature>
<feature type="region of interest" description="Disordered" evidence="1">
    <location>
        <begin position="345"/>
        <end position="364"/>
    </location>
</feature>
<proteinExistence type="predicted"/>
<evidence type="ECO:0000313" key="3">
    <source>
        <dbReference type="Proteomes" id="UP000233524"/>
    </source>
</evidence>
<feature type="compositionally biased region" description="Low complexity" evidence="1">
    <location>
        <begin position="611"/>
        <end position="652"/>
    </location>
</feature>
<dbReference type="VEuPathDB" id="FungiDB:jhhlp_003307"/>
<feature type="compositionally biased region" description="Polar residues" evidence="1">
    <location>
        <begin position="201"/>
        <end position="211"/>
    </location>
</feature>
<feature type="region of interest" description="Disordered" evidence="1">
    <location>
        <begin position="17"/>
        <end position="211"/>
    </location>
</feature>
<feature type="compositionally biased region" description="Low complexity" evidence="1">
    <location>
        <begin position="31"/>
        <end position="44"/>
    </location>
</feature>
<feature type="region of interest" description="Disordered" evidence="1">
    <location>
        <begin position="310"/>
        <end position="336"/>
    </location>
</feature>
<dbReference type="PANTHER" id="PTHR42106">
    <property type="entry name" value="CHROMOSOME 10, WHOLE GENOME SHOTGUN SEQUENCE"/>
    <property type="match status" value="1"/>
</dbReference>
<evidence type="ECO:0000313" key="2">
    <source>
        <dbReference type="EMBL" id="PKS11542.1"/>
    </source>
</evidence>